<comment type="caution">
    <text evidence="1">The sequence shown here is derived from an EMBL/GenBank/DDBJ whole genome shotgun (WGS) entry which is preliminary data.</text>
</comment>
<protein>
    <submittedName>
        <fullName evidence="1">Uncharacterized protein</fullName>
    </submittedName>
</protein>
<dbReference type="AlphaFoldDB" id="A0A8T4L4J2"/>
<evidence type="ECO:0000313" key="2">
    <source>
        <dbReference type="Proteomes" id="UP000675968"/>
    </source>
</evidence>
<dbReference type="Proteomes" id="UP000675968">
    <property type="component" value="Unassembled WGS sequence"/>
</dbReference>
<evidence type="ECO:0000313" key="1">
    <source>
        <dbReference type="EMBL" id="MBS3061467.1"/>
    </source>
</evidence>
<reference evidence="1" key="1">
    <citation type="submission" date="2021-03" db="EMBL/GenBank/DDBJ databases">
        <authorList>
            <person name="Jaffe A."/>
        </authorList>
    </citation>
    <scope>NUCLEOTIDE SEQUENCE</scope>
    <source>
        <strain evidence="1">RIFCSPLOWO2_01_FULL_AR10_48_17</strain>
    </source>
</reference>
<gene>
    <name evidence="1" type="ORF">J4215_02695</name>
</gene>
<organism evidence="1 2">
    <name type="scientific">Candidatus Iainarchaeum sp</name>
    <dbReference type="NCBI Taxonomy" id="3101447"/>
    <lineage>
        <taxon>Archaea</taxon>
        <taxon>Candidatus Iainarchaeota</taxon>
        <taxon>Candidatus Iainarchaeia</taxon>
        <taxon>Candidatus Iainarchaeales</taxon>
        <taxon>Candidatus Iainarchaeaceae</taxon>
        <taxon>Candidatus Iainarchaeum</taxon>
    </lineage>
</organism>
<accession>A0A8T4L4J2</accession>
<reference evidence="1" key="2">
    <citation type="submission" date="2021-05" db="EMBL/GenBank/DDBJ databases">
        <title>Protein family content uncovers lineage relationships and bacterial pathway maintenance mechanisms in DPANN archaea.</title>
        <authorList>
            <person name="Castelle C.J."/>
            <person name="Meheust R."/>
            <person name="Jaffe A.L."/>
            <person name="Seitz K."/>
            <person name="Gong X."/>
            <person name="Baker B.J."/>
            <person name="Banfield J.F."/>
        </authorList>
    </citation>
    <scope>NUCLEOTIDE SEQUENCE</scope>
    <source>
        <strain evidence="1">RIFCSPLOWO2_01_FULL_AR10_48_17</strain>
    </source>
</reference>
<name>A0A8T4L4J2_9ARCH</name>
<proteinExistence type="predicted"/>
<dbReference type="EMBL" id="JAGVWC010000009">
    <property type="protein sequence ID" value="MBS3061467.1"/>
    <property type="molecule type" value="Genomic_DNA"/>
</dbReference>
<sequence length="110" mass="12298">MECGGVPMGLFDKLNKTISSANQISNAANRTIDTTESSKRTVDRVGEKTAQVGKTLAPKCKFCNAELKSDAEKNKGVWSIARCPECDRSRKNRFSRLFFVQGNRRIKKNI</sequence>